<evidence type="ECO:0000313" key="2">
    <source>
        <dbReference type="Proteomes" id="UP000294814"/>
    </source>
</evidence>
<dbReference type="AlphaFoldDB" id="A0A4R5F6W8"/>
<dbReference type="Gene3D" id="1.20.120.330">
    <property type="entry name" value="Nucleotidyltransferases domain 2"/>
    <property type="match status" value="1"/>
</dbReference>
<organism evidence="1 2">
    <name type="scientific">Flavobacterium rhamnosiphilum</name>
    <dbReference type="NCBI Taxonomy" id="2541724"/>
    <lineage>
        <taxon>Bacteria</taxon>
        <taxon>Pseudomonadati</taxon>
        <taxon>Bacteroidota</taxon>
        <taxon>Flavobacteriia</taxon>
        <taxon>Flavobacteriales</taxon>
        <taxon>Flavobacteriaceae</taxon>
        <taxon>Flavobacterium</taxon>
    </lineage>
</organism>
<dbReference type="RefSeq" id="WP_131916578.1">
    <property type="nucleotide sequence ID" value="NZ_SMLG01000008.1"/>
</dbReference>
<dbReference type="Proteomes" id="UP000294814">
    <property type="component" value="Unassembled WGS sequence"/>
</dbReference>
<gene>
    <name evidence="1" type="ORF">E0I26_11265</name>
</gene>
<protein>
    <submittedName>
        <fullName evidence="1">Uncharacterized protein</fullName>
    </submittedName>
</protein>
<dbReference type="OrthoDB" id="1321649at2"/>
<reference evidence="1 2" key="1">
    <citation type="submission" date="2019-03" db="EMBL/GenBank/DDBJ databases">
        <title>Novel species of Flavobacterium.</title>
        <authorList>
            <person name="Liu Q."/>
            <person name="Xin Y.-H."/>
        </authorList>
    </citation>
    <scope>NUCLEOTIDE SEQUENCE [LARGE SCALE GENOMIC DNA]</scope>
    <source>
        <strain evidence="1 2">LB3P52</strain>
    </source>
</reference>
<sequence length="290" mass="33874">MKAIEFSQQKEMEAVIKEHIKTSAIYCFGKFETAYSSNHTIYPNKGIQKKNTHLYLLVFVEENIENVTNDMCDKIRTKTDGRITATLLIHQVKSLKKMCGDQQYFFWCIMQNAELVYQNAGKPPYLSITGIPKRNLKATSLYVANRKNNISTIWGWVYNDDEVNSSDEVKMSGLHQIVEQACLSLIRVFMGYAPNHFSLDHLFNLCEYFTTITTDFFPRKTEEDLSMFKLLKQQPSALRFNKANDVDYLYYPLLEERCCKFKNQADVLTQKELDRLKQIESEEDRTKINI</sequence>
<dbReference type="EMBL" id="SMLG01000008">
    <property type="protein sequence ID" value="TDE43187.1"/>
    <property type="molecule type" value="Genomic_DNA"/>
</dbReference>
<comment type="caution">
    <text evidence="1">The sequence shown here is derived from an EMBL/GenBank/DDBJ whole genome shotgun (WGS) entry which is preliminary data.</text>
</comment>
<name>A0A4R5F6W8_9FLAO</name>
<evidence type="ECO:0000313" key="1">
    <source>
        <dbReference type="EMBL" id="TDE43187.1"/>
    </source>
</evidence>
<accession>A0A4R5F6W8</accession>
<proteinExistence type="predicted"/>
<keyword evidence="2" id="KW-1185">Reference proteome</keyword>